<dbReference type="AlphaFoldDB" id="A0A8S1MG52"/>
<dbReference type="EMBL" id="CAJJDN010000039">
    <property type="protein sequence ID" value="CAD8079387.1"/>
    <property type="molecule type" value="Genomic_DNA"/>
</dbReference>
<sequence>MYKYYLSFLLIALNYAQPGTVACTHTTLQTEAACKASGYCKWSGTACIAYTMPDDCYRINEIGACRSGTTGVYVASSNCYEITSLNVQYENVCTPNSNKKIDYNYVRFPISNTGLATHSLTGITVADLGAKTGTALADFLYQVFTVNIQLATNTQLNAILDMYYAYRTELVKTTTHPYYIEKALFQTIQNIRDDPAITDALRGATMVKFWQLCGVFLQRVQTFSKHYQTNYYILNFAQTTFSRLYLTINGQEHTTTLSWLSYTKNGYVQVISYPAAQFGISQAPATTKALSDVYYVKIIDDTAVPGAAYTTLAPTVTYINSGTATILSTDTLVYITDKTAGTYAAGTAINSGTGTDTASKKLVFPLPTGASEYLFYIKQT</sequence>
<evidence type="ECO:0000313" key="3">
    <source>
        <dbReference type="Proteomes" id="UP000692954"/>
    </source>
</evidence>
<comment type="caution">
    <text evidence="2">The sequence shown here is derived from an EMBL/GenBank/DDBJ whole genome shotgun (WGS) entry which is preliminary data.</text>
</comment>
<keyword evidence="3" id="KW-1185">Reference proteome</keyword>
<feature type="signal peptide" evidence="1">
    <location>
        <begin position="1"/>
        <end position="16"/>
    </location>
</feature>
<reference evidence="2" key="1">
    <citation type="submission" date="2021-01" db="EMBL/GenBank/DDBJ databases">
        <authorList>
            <consortium name="Genoscope - CEA"/>
            <person name="William W."/>
        </authorList>
    </citation>
    <scope>NUCLEOTIDE SEQUENCE</scope>
</reference>
<feature type="chain" id="PRO_5035918647" evidence="1">
    <location>
        <begin position="17"/>
        <end position="380"/>
    </location>
</feature>
<keyword evidence="1" id="KW-0732">Signal</keyword>
<accession>A0A8S1MG52</accession>
<gene>
    <name evidence="2" type="ORF">PSON_ATCC_30995.1.T0390082</name>
</gene>
<dbReference type="OrthoDB" id="291113at2759"/>
<organism evidence="2 3">
    <name type="scientific">Paramecium sonneborni</name>
    <dbReference type="NCBI Taxonomy" id="65129"/>
    <lineage>
        <taxon>Eukaryota</taxon>
        <taxon>Sar</taxon>
        <taxon>Alveolata</taxon>
        <taxon>Ciliophora</taxon>
        <taxon>Intramacronucleata</taxon>
        <taxon>Oligohymenophorea</taxon>
        <taxon>Peniculida</taxon>
        <taxon>Parameciidae</taxon>
        <taxon>Paramecium</taxon>
    </lineage>
</organism>
<dbReference type="PROSITE" id="PS51257">
    <property type="entry name" value="PROKAR_LIPOPROTEIN"/>
    <property type="match status" value="1"/>
</dbReference>
<dbReference type="Proteomes" id="UP000692954">
    <property type="component" value="Unassembled WGS sequence"/>
</dbReference>
<name>A0A8S1MG52_9CILI</name>
<proteinExistence type="predicted"/>
<evidence type="ECO:0000256" key="1">
    <source>
        <dbReference type="SAM" id="SignalP"/>
    </source>
</evidence>
<evidence type="ECO:0000313" key="2">
    <source>
        <dbReference type="EMBL" id="CAD8079387.1"/>
    </source>
</evidence>
<protein>
    <submittedName>
        <fullName evidence="2">Uncharacterized protein</fullName>
    </submittedName>
</protein>